<feature type="compositionally biased region" description="Low complexity" evidence="6">
    <location>
        <begin position="264"/>
        <end position="279"/>
    </location>
</feature>
<feature type="compositionally biased region" description="Low complexity" evidence="6">
    <location>
        <begin position="299"/>
        <end position="308"/>
    </location>
</feature>
<evidence type="ECO:0000256" key="1">
    <source>
        <dbReference type="ARBA" id="ARBA00012513"/>
    </source>
</evidence>
<reference evidence="9 10" key="1">
    <citation type="submission" date="2016-10" db="EMBL/GenBank/DDBJ databases">
        <authorList>
            <person name="de Groot N.N."/>
        </authorList>
    </citation>
    <scope>NUCLEOTIDE SEQUENCE [LARGE SCALE GENOMIC DNA]</scope>
    <source>
        <strain evidence="9 10">DSM 2872</strain>
    </source>
</reference>
<dbReference type="Pfam" id="PF00069">
    <property type="entry name" value="Pkinase"/>
    <property type="match status" value="1"/>
</dbReference>
<feature type="domain" description="Protein kinase" evidence="8">
    <location>
        <begin position="1"/>
        <end position="245"/>
    </location>
</feature>
<dbReference type="PANTHER" id="PTHR43289:SF6">
    <property type="entry name" value="SERINE_THREONINE-PROTEIN KINASE NEKL-3"/>
    <property type="match status" value="1"/>
</dbReference>
<dbReference type="OrthoDB" id="9788659at2"/>
<name>A0A1H3X6R4_SELRU</name>
<evidence type="ECO:0000256" key="3">
    <source>
        <dbReference type="ARBA" id="ARBA00022741"/>
    </source>
</evidence>
<proteinExistence type="predicted"/>
<feature type="transmembrane region" description="Helical" evidence="7">
    <location>
        <begin position="230"/>
        <end position="251"/>
    </location>
</feature>
<keyword evidence="4 9" id="KW-0418">Kinase</keyword>
<evidence type="ECO:0000256" key="4">
    <source>
        <dbReference type="ARBA" id="ARBA00022777"/>
    </source>
</evidence>
<accession>A0A1H3X6R4</accession>
<dbReference type="InterPro" id="IPR000719">
    <property type="entry name" value="Prot_kinase_dom"/>
</dbReference>
<dbReference type="GO" id="GO:0005524">
    <property type="term" value="F:ATP binding"/>
    <property type="evidence" value="ECO:0007669"/>
    <property type="project" value="UniProtKB-KW"/>
</dbReference>
<dbReference type="EC" id="2.7.11.1" evidence="1"/>
<evidence type="ECO:0000313" key="9">
    <source>
        <dbReference type="EMBL" id="SDZ95067.1"/>
    </source>
</evidence>
<gene>
    <name evidence="9" type="ORF">SAMN05660648_01332</name>
</gene>
<evidence type="ECO:0000256" key="7">
    <source>
        <dbReference type="SAM" id="Phobius"/>
    </source>
</evidence>
<dbReference type="EMBL" id="FNQG01000005">
    <property type="protein sequence ID" value="SDZ95067.1"/>
    <property type="molecule type" value="Genomic_DNA"/>
</dbReference>
<keyword evidence="3" id="KW-0547">Nucleotide-binding</keyword>
<dbReference type="Proteomes" id="UP000183469">
    <property type="component" value="Unassembled WGS sequence"/>
</dbReference>
<dbReference type="PANTHER" id="PTHR43289">
    <property type="entry name" value="MITOGEN-ACTIVATED PROTEIN KINASE KINASE KINASE 20-RELATED"/>
    <property type="match status" value="1"/>
</dbReference>
<dbReference type="SUPFAM" id="SSF56112">
    <property type="entry name" value="Protein kinase-like (PK-like)"/>
    <property type="match status" value="1"/>
</dbReference>
<dbReference type="InterPro" id="IPR011009">
    <property type="entry name" value="Kinase-like_dom_sf"/>
</dbReference>
<organism evidence="9 10">
    <name type="scientific">Selenomonas ruminantium</name>
    <dbReference type="NCBI Taxonomy" id="971"/>
    <lineage>
        <taxon>Bacteria</taxon>
        <taxon>Bacillati</taxon>
        <taxon>Bacillota</taxon>
        <taxon>Negativicutes</taxon>
        <taxon>Selenomonadales</taxon>
        <taxon>Selenomonadaceae</taxon>
        <taxon>Selenomonas</taxon>
    </lineage>
</organism>
<feature type="compositionally biased region" description="Polar residues" evidence="6">
    <location>
        <begin position="280"/>
        <end position="298"/>
    </location>
</feature>
<keyword evidence="7" id="KW-1133">Transmembrane helix</keyword>
<keyword evidence="7" id="KW-0472">Membrane</keyword>
<protein>
    <recommendedName>
        <fullName evidence="1">non-specific serine/threonine protein kinase</fullName>
        <ecNumber evidence="1">2.7.11.1</ecNumber>
    </recommendedName>
</protein>
<dbReference type="Gene3D" id="1.10.510.10">
    <property type="entry name" value="Transferase(Phosphotransferase) domain 1"/>
    <property type="match status" value="1"/>
</dbReference>
<dbReference type="SMART" id="SM00220">
    <property type="entry name" value="S_TKc"/>
    <property type="match status" value="1"/>
</dbReference>
<evidence type="ECO:0000256" key="6">
    <source>
        <dbReference type="SAM" id="MobiDB-lite"/>
    </source>
</evidence>
<dbReference type="RefSeq" id="WP_074671723.1">
    <property type="nucleotide sequence ID" value="NZ_FNQG01000005.1"/>
</dbReference>
<dbReference type="AlphaFoldDB" id="A0A1H3X6R4"/>
<evidence type="ECO:0000259" key="8">
    <source>
        <dbReference type="PROSITE" id="PS50011"/>
    </source>
</evidence>
<feature type="region of interest" description="Disordered" evidence="6">
    <location>
        <begin position="257"/>
        <end position="321"/>
    </location>
</feature>
<keyword evidence="9" id="KW-0723">Serine/threonine-protein kinase</keyword>
<evidence type="ECO:0000256" key="5">
    <source>
        <dbReference type="ARBA" id="ARBA00022840"/>
    </source>
</evidence>
<evidence type="ECO:0000256" key="2">
    <source>
        <dbReference type="ARBA" id="ARBA00022679"/>
    </source>
</evidence>
<dbReference type="PROSITE" id="PS50011">
    <property type="entry name" value="PROTEIN_KINASE_DOM"/>
    <property type="match status" value="1"/>
</dbReference>
<sequence length="473" mass="52927">MRAADFIENQYQKIRLLKKSERGEVWLTTDRQGKLAIYRQSQQPNLPLSELKTANISLLPQIYYIASDNSGTTCIEEYIHGQSLADRKKMQNFLTEREARKILLALSHGLAKLHDLGIIHRDIKPEHILIEKDDTPRLIDFDTCRRFKDGKAEDTTLLGTKTYAPPEQFGFQQTDQRSDIYSLGVTISELLPANYQGTLRPILNRCSRLDPADRYQNMIELSNALQKPRILYRNLLSSLLTIILILAGYAYTHQPAPQAPITNDEPAATDTTTTPPTETIGNTSATIQNNQVTPAANQPQTIPTTSSSPLPPPEPAAPAVSHDEHIRVQYFHNGSRLDGWTEKFNIPINNACTGLSIPRAYWQDNMNNQGILHMYSEENISLHIINKSIHPWQNAHLILHYQSGTQKKTTTLSIADLAPGAATDITIPLSAYPISNPDQTVNSTVAELSLDISSSSPQEIRNSRHKISIDFAP</sequence>
<dbReference type="CDD" id="cd14014">
    <property type="entry name" value="STKc_PknB_like"/>
    <property type="match status" value="1"/>
</dbReference>
<keyword evidence="2" id="KW-0808">Transferase</keyword>
<keyword evidence="5" id="KW-0067">ATP-binding</keyword>
<evidence type="ECO:0000313" key="10">
    <source>
        <dbReference type="Proteomes" id="UP000183469"/>
    </source>
</evidence>
<dbReference type="GO" id="GO:0004674">
    <property type="term" value="F:protein serine/threonine kinase activity"/>
    <property type="evidence" value="ECO:0007669"/>
    <property type="project" value="UniProtKB-KW"/>
</dbReference>
<keyword evidence="7" id="KW-0812">Transmembrane</keyword>